<evidence type="ECO:0000313" key="5">
    <source>
        <dbReference type="EMBL" id="GAA3560351.1"/>
    </source>
</evidence>
<reference evidence="6" key="1">
    <citation type="journal article" date="2019" name="Int. J. Syst. Evol. Microbiol.">
        <title>The Global Catalogue of Microorganisms (GCM) 10K type strain sequencing project: providing services to taxonomists for standard genome sequencing and annotation.</title>
        <authorList>
            <consortium name="The Broad Institute Genomics Platform"/>
            <consortium name="The Broad Institute Genome Sequencing Center for Infectious Disease"/>
            <person name="Wu L."/>
            <person name="Ma J."/>
        </authorList>
    </citation>
    <scope>NUCLEOTIDE SEQUENCE [LARGE SCALE GENOMIC DNA]</scope>
    <source>
        <strain evidence="6">JCM 17326</strain>
    </source>
</reference>
<keyword evidence="6" id="KW-1185">Reference proteome</keyword>
<protein>
    <recommendedName>
        <fullName evidence="4">UspA domain-containing protein</fullName>
    </recommendedName>
</protein>
<evidence type="ECO:0000256" key="2">
    <source>
        <dbReference type="ARBA" id="ARBA00022741"/>
    </source>
</evidence>
<dbReference type="Pfam" id="PF00582">
    <property type="entry name" value="Usp"/>
    <property type="match status" value="1"/>
</dbReference>
<name>A0ABP6X2B6_9ACTN</name>
<dbReference type="SUPFAM" id="SSF52402">
    <property type="entry name" value="Adenine nucleotide alpha hydrolases-like"/>
    <property type="match status" value="1"/>
</dbReference>
<organism evidence="5 6">
    <name type="scientific">Nonomuraea rosea</name>
    <dbReference type="NCBI Taxonomy" id="638574"/>
    <lineage>
        <taxon>Bacteria</taxon>
        <taxon>Bacillati</taxon>
        <taxon>Actinomycetota</taxon>
        <taxon>Actinomycetes</taxon>
        <taxon>Streptosporangiales</taxon>
        <taxon>Streptosporangiaceae</taxon>
        <taxon>Nonomuraea</taxon>
    </lineage>
</organism>
<keyword evidence="2" id="KW-0547">Nucleotide-binding</keyword>
<dbReference type="InterPro" id="IPR006015">
    <property type="entry name" value="Universal_stress_UspA"/>
</dbReference>
<comment type="caution">
    <text evidence="5">The sequence shown here is derived from an EMBL/GenBank/DDBJ whole genome shotgun (WGS) entry which is preliminary data.</text>
</comment>
<comment type="similarity">
    <text evidence="1">Belongs to the universal stress protein A family.</text>
</comment>
<evidence type="ECO:0000259" key="4">
    <source>
        <dbReference type="Pfam" id="PF00582"/>
    </source>
</evidence>
<accession>A0ABP6X2B6</accession>
<keyword evidence="3" id="KW-0067">ATP-binding</keyword>
<dbReference type="Gene3D" id="3.40.50.620">
    <property type="entry name" value="HUPs"/>
    <property type="match status" value="1"/>
</dbReference>
<evidence type="ECO:0000256" key="3">
    <source>
        <dbReference type="ARBA" id="ARBA00022840"/>
    </source>
</evidence>
<evidence type="ECO:0000256" key="1">
    <source>
        <dbReference type="ARBA" id="ARBA00008791"/>
    </source>
</evidence>
<evidence type="ECO:0000313" key="6">
    <source>
        <dbReference type="Proteomes" id="UP001500630"/>
    </source>
</evidence>
<dbReference type="PRINTS" id="PR01438">
    <property type="entry name" value="UNVRSLSTRESS"/>
</dbReference>
<dbReference type="PANTHER" id="PTHR46268">
    <property type="entry name" value="STRESS RESPONSE PROTEIN NHAX"/>
    <property type="match status" value="1"/>
</dbReference>
<proteinExistence type="inferred from homology"/>
<dbReference type="PANTHER" id="PTHR46268:SF27">
    <property type="entry name" value="UNIVERSAL STRESS PROTEIN RV2623"/>
    <property type="match status" value="1"/>
</dbReference>
<dbReference type="Proteomes" id="UP001500630">
    <property type="component" value="Unassembled WGS sequence"/>
</dbReference>
<gene>
    <name evidence="5" type="ORF">GCM10022419_046240</name>
</gene>
<feature type="domain" description="UspA" evidence="4">
    <location>
        <begin position="2"/>
        <end position="130"/>
    </location>
</feature>
<sequence length="137" mass="14562">MAGVDGSPQAQYVLESAFAEAELRGAVLRTVRAWAWPHAGGFEPADAEGERHQLLELKETLAGHRERHPDVPVVADVVHGHPVAVLREAAQGADLLVVGSHGHGTFARMILGSVSQALVQQSPCPLIVVRRETIAAS</sequence>
<dbReference type="InterPro" id="IPR014729">
    <property type="entry name" value="Rossmann-like_a/b/a_fold"/>
</dbReference>
<dbReference type="InterPro" id="IPR006016">
    <property type="entry name" value="UspA"/>
</dbReference>
<dbReference type="EMBL" id="BAABDQ010000009">
    <property type="protein sequence ID" value="GAA3560351.1"/>
    <property type="molecule type" value="Genomic_DNA"/>
</dbReference>